<feature type="transmembrane region" description="Helical" evidence="7">
    <location>
        <begin position="342"/>
        <end position="361"/>
    </location>
</feature>
<keyword evidence="5 7" id="KW-1133">Transmembrane helix</keyword>
<comment type="caution">
    <text evidence="8">The sequence shown here is derived from an EMBL/GenBank/DDBJ whole genome shotgun (WGS) entry which is preliminary data.</text>
</comment>
<feature type="transmembrane region" description="Helical" evidence="7">
    <location>
        <begin position="136"/>
        <end position="154"/>
    </location>
</feature>
<evidence type="ECO:0000256" key="4">
    <source>
        <dbReference type="ARBA" id="ARBA00022692"/>
    </source>
</evidence>
<feature type="transmembrane region" description="Helical" evidence="7">
    <location>
        <begin position="412"/>
        <end position="433"/>
    </location>
</feature>
<evidence type="ECO:0000256" key="3">
    <source>
        <dbReference type="ARBA" id="ARBA00022475"/>
    </source>
</evidence>
<dbReference type="Pfam" id="PF13520">
    <property type="entry name" value="AA_permease_2"/>
    <property type="match status" value="1"/>
</dbReference>
<dbReference type="PANTHER" id="PTHR42770:SF15">
    <property type="entry name" value="GLUTAMATE_GAMMA-AMINOBUTYRATE ANTIPORTER-RELATED"/>
    <property type="match status" value="1"/>
</dbReference>
<evidence type="ECO:0000256" key="5">
    <source>
        <dbReference type="ARBA" id="ARBA00022989"/>
    </source>
</evidence>
<feature type="transmembrane region" description="Helical" evidence="7">
    <location>
        <begin position="237"/>
        <end position="260"/>
    </location>
</feature>
<dbReference type="PIRSF" id="PIRSF006060">
    <property type="entry name" value="AA_transporter"/>
    <property type="match status" value="1"/>
</dbReference>
<feature type="transmembrane region" description="Helical" evidence="7">
    <location>
        <begin position="83"/>
        <end position="101"/>
    </location>
</feature>
<keyword evidence="9" id="KW-1185">Reference proteome</keyword>
<evidence type="ECO:0000313" key="9">
    <source>
        <dbReference type="Proteomes" id="UP001500731"/>
    </source>
</evidence>
<feature type="transmembrane region" description="Helical" evidence="7">
    <location>
        <begin position="196"/>
        <end position="217"/>
    </location>
</feature>
<comment type="subcellular location">
    <subcellularLocation>
        <location evidence="1">Cell membrane</location>
        <topology evidence="1">Multi-pass membrane protein</topology>
    </subcellularLocation>
</comment>
<gene>
    <name evidence="8" type="ORF">GCM10023171_01030</name>
</gene>
<dbReference type="PANTHER" id="PTHR42770">
    <property type="entry name" value="AMINO ACID TRANSPORTER-RELATED"/>
    <property type="match status" value="1"/>
</dbReference>
<proteinExistence type="predicted"/>
<feature type="transmembrane region" description="Helical" evidence="7">
    <location>
        <begin position="24"/>
        <end position="43"/>
    </location>
</feature>
<dbReference type="InterPro" id="IPR050367">
    <property type="entry name" value="APC_superfamily"/>
</dbReference>
<keyword evidence="4 7" id="KW-0812">Transmembrane</keyword>
<keyword evidence="2" id="KW-0813">Transport</keyword>
<feature type="transmembrane region" description="Helical" evidence="7">
    <location>
        <begin position="160"/>
        <end position="184"/>
    </location>
</feature>
<evidence type="ECO:0000256" key="2">
    <source>
        <dbReference type="ARBA" id="ARBA00022448"/>
    </source>
</evidence>
<evidence type="ECO:0000256" key="6">
    <source>
        <dbReference type="ARBA" id="ARBA00023136"/>
    </source>
</evidence>
<organism evidence="8 9">
    <name type="scientific">Microbacterium panaciterrae</name>
    <dbReference type="NCBI Taxonomy" id="985759"/>
    <lineage>
        <taxon>Bacteria</taxon>
        <taxon>Bacillati</taxon>
        <taxon>Actinomycetota</taxon>
        <taxon>Actinomycetes</taxon>
        <taxon>Micrococcales</taxon>
        <taxon>Microbacteriaceae</taxon>
        <taxon>Microbacterium</taxon>
    </lineage>
</organism>
<evidence type="ECO:0000256" key="7">
    <source>
        <dbReference type="SAM" id="Phobius"/>
    </source>
</evidence>
<reference evidence="9" key="1">
    <citation type="journal article" date="2019" name="Int. J. Syst. Evol. Microbiol.">
        <title>The Global Catalogue of Microorganisms (GCM) 10K type strain sequencing project: providing services to taxonomists for standard genome sequencing and annotation.</title>
        <authorList>
            <consortium name="The Broad Institute Genomics Platform"/>
            <consortium name="The Broad Institute Genome Sequencing Center for Infectious Disease"/>
            <person name="Wu L."/>
            <person name="Ma J."/>
        </authorList>
    </citation>
    <scope>NUCLEOTIDE SEQUENCE [LARGE SCALE GENOMIC DNA]</scope>
    <source>
        <strain evidence="9">JCM 17839</strain>
    </source>
</reference>
<dbReference type="EMBL" id="BAABGP010000003">
    <property type="protein sequence ID" value="GAA4477816.1"/>
    <property type="molecule type" value="Genomic_DNA"/>
</dbReference>
<sequence length="512" mass="54572">MSVEIATSAIRNQNFRKTLGRLDIIFLSIAAIISIDTVAQIAAGGGAQAFTWTLVIGVTFLLPYAFVVSELGSAFHEEGGPFVWVRLAFGKLAASLSTMFYWITNPLWMGGSLVFISAATWDAYISPLKTGSIEDYAFKIGFIWLAILTAIIGLHYGKVIVAVGGIVKVALLAIFVVTVVVYAAKNGVHGYAAGEFSPTLGGFLAVTPVILFAVVGFEAPNGAAEEMRNPQKDVPRAIASSGLISILCYLVPIFAILAVLPADKVQGATGLLDAFKEVFTVYGAASGPLMWIAAALFVFVVLTQASAWMIASDRVQAAAGADGAFFRYFGKFSDRFGTPVRMNLLSGVVATVFCVAATLLLNGSAAAAFTVVLTVAISTLLLSYLLIFPTVIVLRRKYPDVPRPFRVPGGRIGLWICTVVIYAWVVLGSWVAVFPGTLEAVFGIKYDFADVWGVDRGTFETFTIGTLVVIAVLALVGYLYERRRPGSSAAADQFDAAAAETEVLVSTHPHEL</sequence>
<protein>
    <submittedName>
        <fullName evidence="8">APC family permease</fullName>
    </submittedName>
</protein>
<accession>A0ABP8P138</accession>
<evidence type="ECO:0000256" key="1">
    <source>
        <dbReference type="ARBA" id="ARBA00004651"/>
    </source>
</evidence>
<dbReference type="Gene3D" id="1.20.1740.10">
    <property type="entry name" value="Amino acid/polyamine transporter I"/>
    <property type="match status" value="1"/>
</dbReference>
<keyword evidence="6 7" id="KW-0472">Membrane</keyword>
<name>A0ABP8P138_9MICO</name>
<feature type="transmembrane region" description="Helical" evidence="7">
    <location>
        <begin position="49"/>
        <end position="71"/>
    </location>
</feature>
<feature type="transmembrane region" description="Helical" evidence="7">
    <location>
        <begin position="281"/>
        <end position="302"/>
    </location>
</feature>
<keyword evidence="3" id="KW-1003">Cell membrane</keyword>
<feature type="transmembrane region" description="Helical" evidence="7">
    <location>
        <begin position="367"/>
        <end position="392"/>
    </location>
</feature>
<evidence type="ECO:0000313" key="8">
    <source>
        <dbReference type="EMBL" id="GAA4477816.1"/>
    </source>
</evidence>
<feature type="transmembrane region" description="Helical" evidence="7">
    <location>
        <begin position="462"/>
        <end position="480"/>
    </location>
</feature>
<dbReference type="Proteomes" id="UP001500731">
    <property type="component" value="Unassembled WGS sequence"/>
</dbReference>
<dbReference type="RefSeq" id="WP_345183263.1">
    <property type="nucleotide sequence ID" value="NZ_BAABGP010000003.1"/>
</dbReference>
<dbReference type="InterPro" id="IPR002293">
    <property type="entry name" value="AA/rel_permease1"/>
</dbReference>